<name>S7UKT2_9BACT</name>
<evidence type="ECO:0000313" key="2">
    <source>
        <dbReference type="EMBL" id="EPR32923.1"/>
    </source>
</evidence>
<dbReference type="AlphaFoldDB" id="S7UKT2"/>
<protein>
    <submittedName>
        <fullName evidence="2">Nitrate reductase gamma subunit</fullName>
    </submittedName>
</protein>
<dbReference type="RefSeq" id="WP_020887058.1">
    <property type="nucleotide sequence ID" value="NZ_ATHI01000026.1"/>
</dbReference>
<dbReference type="Gene3D" id="1.20.950.20">
    <property type="entry name" value="Transmembrane di-heme cytochromes, Chain C"/>
    <property type="match status" value="1"/>
</dbReference>
<evidence type="ECO:0000256" key="1">
    <source>
        <dbReference type="SAM" id="Phobius"/>
    </source>
</evidence>
<keyword evidence="1" id="KW-0472">Membrane</keyword>
<feature type="transmembrane region" description="Helical" evidence="1">
    <location>
        <begin position="72"/>
        <end position="96"/>
    </location>
</feature>
<reference evidence="2 3" key="1">
    <citation type="journal article" date="2013" name="Genome Announc.">
        <title>Draft genome sequences for three mercury-methylating, sulfate-reducing bacteria.</title>
        <authorList>
            <person name="Brown S.D."/>
            <person name="Hurt R.A.Jr."/>
            <person name="Gilmour C.C."/>
            <person name="Elias D.A."/>
        </authorList>
    </citation>
    <scope>NUCLEOTIDE SEQUENCE [LARGE SCALE GENOMIC DNA]</scope>
    <source>
        <strain evidence="2 3">DSM 16529</strain>
    </source>
</reference>
<dbReference type="OrthoDB" id="5450521at2"/>
<dbReference type="STRING" id="1121439.dsat_0364"/>
<dbReference type="eggNOG" id="COG2181">
    <property type="taxonomic scope" value="Bacteria"/>
</dbReference>
<sequence>MRELYEFAVGPLAWGAFAVFFLGSIARLVAMYSLAKKKDAPFLSYMSWRYGLRSIGHWLVPFGSLGWKENPALTVVTFIFHICLIVTPIFLLAHVVLLDLYHGIEYPTLPEAVTDVMTMLVVAACIFFAARRFFNRTVRYVTSTQDWIVLAVVFLPFATGLLAYHQVGPPLTMATLHILSAELMLVAIPFTRLSHMIFGLFTRAYMGSEFGGVRHAKDW</sequence>
<feature type="transmembrane region" description="Helical" evidence="1">
    <location>
        <begin position="171"/>
        <end position="190"/>
    </location>
</feature>
<feature type="transmembrane region" description="Helical" evidence="1">
    <location>
        <begin position="12"/>
        <end position="35"/>
    </location>
</feature>
<comment type="caution">
    <text evidence="2">The sequence shown here is derived from an EMBL/GenBank/DDBJ whole genome shotgun (WGS) entry which is preliminary data.</text>
</comment>
<dbReference type="InterPro" id="IPR036197">
    <property type="entry name" value="NarG-like_sf"/>
</dbReference>
<evidence type="ECO:0000313" key="3">
    <source>
        <dbReference type="Proteomes" id="UP000014975"/>
    </source>
</evidence>
<feature type="transmembrane region" description="Helical" evidence="1">
    <location>
        <begin position="146"/>
        <end position="165"/>
    </location>
</feature>
<dbReference type="SUPFAM" id="SSF103501">
    <property type="entry name" value="Respiratory nitrate reductase 1 gamma chain"/>
    <property type="match status" value="1"/>
</dbReference>
<dbReference type="EMBL" id="ATHI01000026">
    <property type="protein sequence ID" value="EPR32923.1"/>
    <property type="molecule type" value="Genomic_DNA"/>
</dbReference>
<dbReference type="NCBIfam" id="NF045723">
    <property type="entry name" value="memb_anch_TmcC"/>
    <property type="match status" value="1"/>
</dbReference>
<keyword evidence="1" id="KW-0812">Transmembrane</keyword>
<keyword evidence="1" id="KW-1133">Transmembrane helix</keyword>
<gene>
    <name evidence="2" type="ORF">dsat_0364</name>
</gene>
<accession>S7UKT2</accession>
<dbReference type="Proteomes" id="UP000014975">
    <property type="component" value="Unassembled WGS sequence"/>
</dbReference>
<keyword evidence="3" id="KW-1185">Reference proteome</keyword>
<feature type="transmembrane region" description="Helical" evidence="1">
    <location>
        <begin position="116"/>
        <end position="134"/>
    </location>
</feature>
<proteinExistence type="predicted"/>
<dbReference type="PATRIC" id="fig|1121439.3.peg.1712"/>
<organism evidence="2 3">
    <name type="scientific">Alkalidesulfovibrio alkalitolerans DSM 16529</name>
    <dbReference type="NCBI Taxonomy" id="1121439"/>
    <lineage>
        <taxon>Bacteria</taxon>
        <taxon>Pseudomonadati</taxon>
        <taxon>Thermodesulfobacteriota</taxon>
        <taxon>Desulfovibrionia</taxon>
        <taxon>Desulfovibrionales</taxon>
        <taxon>Desulfovibrionaceae</taxon>
        <taxon>Alkalidesulfovibrio</taxon>
    </lineage>
</organism>